<feature type="transmembrane region" description="Helical" evidence="2">
    <location>
        <begin position="27"/>
        <end position="45"/>
    </location>
</feature>
<name>A0A848L9N9_9BACT</name>
<evidence type="ECO:0000313" key="4">
    <source>
        <dbReference type="Proteomes" id="UP000518300"/>
    </source>
</evidence>
<proteinExistence type="predicted"/>
<evidence type="ECO:0000256" key="2">
    <source>
        <dbReference type="SAM" id="Phobius"/>
    </source>
</evidence>
<dbReference type="EMBL" id="JABBJJ010000036">
    <property type="protein sequence ID" value="NMO15287.1"/>
    <property type="molecule type" value="Genomic_DNA"/>
</dbReference>
<evidence type="ECO:0000256" key="1">
    <source>
        <dbReference type="SAM" id="MobiDB-lite"/>
    </source>
</evidence>
<comment type="caution">
    <text evidence="3">The sequence shown here is derived from an EMBL/GenBank/DDBJ whole genome shotgun (WGS) entry which is preliminary data.</text>
</comment>
<evidence type="ECO:0000313" key="3">
    <source>
        <dbReference type="EMBL" id="NMO15287.1"/>
    </source>
</evidence>
<sequence>MPAHPLQHLARLGRHPPENTPTPKHRWVAVGCLSILAPVYIVYGVELEYRGKERIGQKASLGPLPPDTHHAADIIARKMETLFGATALSRALAQTRVPLFVEFKAPPETMLLHTLFTSTPESVP</sequence>
<protein>
    <submittedName>
        <fullName evidence="3">Uncharacterized protein</fullName>
    </submittedName>
</protein>
<gene>
    <name evidence="3" type="ORF">HG543_10540</name>
</gene>
<dbReference type="RefSeq" id="WP_169344578.1">
    <property type="nucleotide sequence ID" value="NZ_JABBJJ010000036.1"/>
</dbReference>
<keyword evidence="2" id="KW-0812">Transmembrane</keyword>
<organism evidence="3 4">
    <name type="scientific">Pyxidicoccus fallax</name>
    <dbReference type="NCBI Taxonomy" id="394095"/>
    <lineage>
        <taxon>Bacteria</taxon>
        <taxon>Pseudomonadati</taxon>
        <taxon>Myxococcota</taxon>
        <taxon>Myxococcia</taxon>
        <taxon>Myxococcales</taxon>
        <taxon>Cystobacterineae</taxon>
        <taxon>Myxococcaceae</taxon>
        <taxon>Pyxidicoccus</taxon>
    </lineage>
</organism>
<dbReference type="Proteomes" id="UP000518300">
    <property type="component" value="Unassembled WGS sequence"/>
</dbReference>
<reference evidence="3 4" key="1">
    <citation type="submission" date="2020-04" db="EMBL/GenBank/DDBJ databases">
        <title>Draft genome of Pyxidicoccus fallax type strain.</title>
        <authorList>
            <person name="Whitworth D.E."/>
        </authorList>
    </citation>
    <scope>NUCLEOTIDE SEQUENCE [LARGE SCALE GENOMIC DNA]</scope>
    <source>
        <strain evidence="3 4">DSM 14698</strain>
    </source>
</reference>
<dbReference type="AlphaFoldDB" id="A0A848L9N9"/>
<keyword evidence="2" id="KW-1133">Transmembrane helix</keyword>
<accession>A0A848L9N9</accession>
<keyword evidence="4" id="KW-1185">Reference proteome</keyword>
<keyword evidence="2" id="KW-0472">Membrane</keyword>
<feature type="region of interest" description="Disordered" evidence="1">
    <location>
        <begin position="1"/>
        <end position="20"/>
    </location>
</feature>